<organism evidence="1 2">
    <name type="scientific">Dentiscutata erythropus</name>
    <dbReference type="NCBI Taxonomy" id="1348616"/>
    <lineage>
        <taxon>Eukaryota</taxon>
        <taxon>Fungi</taxon>
        <taxon>Fungi incertae sedis</taxon>
        <taxon>Mucoromycota</taxon>
        <taxon>Glomeromycotina</taxon>
        <taxon>Glomeromycetes</taxon>
        <taxon>Diversisporales</taxon>
        <taxon>Gigasporaceae</taxon>
        <taxon>Dentiscutata</taxon>
    </lineage>
</organism>
<gene>
    <name evidence="1" type="ORF">DERYTH_LOCUS2274</name>
</gene>
<keyword evidence="2" id="KW-1185">Reference proteome</keyword>
<comment type="caution">
    <text evidence="1">The sequence shown here is derived from an EMBL/GenBank/DDBJ whole genome shotgun (WGS) entry which is preliminary data.</text>
</comment>
<proteinExistence type="predicted"/>
<dbReference type="EMBL" id="CAJVPY010000707">
    <property type="protein sequence ID" value="CAG8488126.1"/>
    <property type="molecule type" value="Genomic_DNA"/>
</dbReference>
<sequence length="127" mass="14264">MFLIPCQIAYSIRRYIRVEFDIVEGEDIVKAAEGLSGMLLAQITINRDNRNSESEFYCWEWPIEGPLAGFIRTRGLLHAGSWKNFSPVEIAKLTEAPIIRSKLIVSALTKPIIDGHGEGSEMDVEVN</sequence>
<name>A0A9N8WIA4_9GLOM</name>
<reference evidence="1" key="1">
    <citation type="submission" date="2021-06" db="EMBL/GenBank/DDBJ databases">
        <authorList>
            <person name="Kallberg Y."/>
            <person name="Tangrot J."/>
            <person name="Rosling A."/>
        </authorList>
    </citation>
    <scope>NUCLEOTIDE SEQUENCE</scope>
    <source>
        <strain evidence="1">MA453B</strain>
    </source>
</reference>
<dbReference type="OrthoDB" id="2416464at2759"/>
<evidence type="ECO:0000313" key="2">
    <source>
        <dbReference type="Proteomes" id="UP000789405"/>
    </source>
</evidence>
<accession>A0A9N8WIA4</accession>
<dbReference type="Proteomes" id="UP000789405">
    <property type="component" value="Unassembled WGS sequence"/>
</dbReference>
<dbReference type="AlphaFoldDB" id="A0A9N8WIA4"/>
<protein>
    <submittedName>
        <fullName evidence="1">23487_t:CDS:1</fullName>
    </submittedName>
</protein>
<evidence type="ECO:0000313" key="1">
    <source>
        <dbReference type="EMBL" id="CAG8488126.1"/>
    </source>
</evidence>